<protein>
    <submittedName>
        <fullName evidence="2">Uncharacterized protein</fullName>
    </submittedName>
</protein>
<reference evidence="2" key="1">
    <citation type="submission" date="2023-10" db="EMBL/GenBank/DDBJ databases">
        <authorList>
            <person name="Chen Y."/>
            <person name="Shah S."/>
            <person name="Dougan E. K."/>
            <person name="Thang M."/>
            <person name="Chan C."/>
        </authorList>
    </citation>
    <scope>NUCLEOTIDE SEQUENCE [LARGE SCALE GENOMIC DNA]</scope>
</reference>
<comment type="caution">
    <text evidence="2">The sequence shown here is derived from an EMBL/GenBank/DDBJ whole genome shotgun (WGS) entry which is preliminary data.</text>
</comment>
<dbReference type="EMBL" id="CAUYUJ010015941">
    <property type="protein sequence ID" value="CAK0859928.1"/>
    <property type="molecule type" value="Genomic_DNA"/>
</dbReference>
<feature type="region of interest" description="Disordered" evidence="1">
    <location>
        <begin position="131"/>
        <end position="170"/>
    </location>
</feature>
<evidence type="ECO:0000313" key="2">
    <source>
        <dbReference type="EMBL" id="CAK0859928.1"/>
    </source>
</evidence>
<feature type="non-terminal residue" evidence="2">
    <location>
        <position position="1"/>
    </location>
</feature>
<organism evidence="2 3">
    <name type="scientific">Prorocentrum cordatum</name>
    <dbReference type="NCBI Taxonomy" id="2364126"/>
    <lineage>
        <taxon>Eukaryota</taxon>
        <taxon>Sar</taxon>
        <taxon>Alveolata</taxon>
        <taxon>Dinophyceae</taxon>
        <taxon>Prorocentrales</taxon>
        <taxon>Prorocentraceae</taxon>
        <taxon>Prorocentrum</taxon>
    </lineage>
</organism>
<dbReference type="Proteomes" id="UP001189429">
    <property type="component" value="Unassembled WGS sequence"/>
</dbReference>
<evidence type="ECO:0000256" key="1">
    <source>
        <dbReference type="SAM" id="MobiDB-lite"/>
    </source>
</evidence>
<accession>A0ABN9ULH5</accession>
<proteinExistence type="predicted"/>
<name>A0ABN9ULH5_9DINO</name>
<sequence length="408" mass="45048">PPPDTLGYRRFKGICLLERLLGPGTVRLICLRLPCLTDFLEVYPVQTPGPPPSFRTLPPNVLVAAMTPNLILPVSSRCMRLACVAAAALPLVLLLLLGEEVGPPWLTTAVQKLLPSQALSSQQAARRILPTALSRQEARRSNPSQTEVMTRLMPASGRNNTLTSSRQHASPDERLRIRLLRRRGLQKELDRGEPNGLLVVGGISPDELEAAEEEEDQREGQRKRDSFILQLALAVVYYFAVVRKYRSLEAPPANLKSSQILDRYVCCAVWDVSPQNLLLSCYCMQSRAAHTFDKTGACAYWPSWLWMYICPCCAICYLQNSVRQAMNASRVNPLSNCCSSTFCACCVVAQQAQALDCATGQWTTWCGDVAGSGECRPGHGERERLLKAAAVPKHQSMQDLDELPGQQA</sequence>
<keyword evidence="3" id="KW-1185">Reference proteome</keyword>
<gene>
    <name evidence="2" type="ORF">PCOR1329_LOCUS49113</name>
</gene>
<feature type="compositionally biased region" description="Polar residues" evidence="1">
    <location>
        <begin position="157"/>
        <end position="168"/>
    </location>
</feature>
<evidence type="ECO:0000313" key="3">
    <source>
        <dbReference type="Proteomes" id="UP001189429"/>
    </source>
</evidence>